<proteinExistence type="predicted"/>
<dbReference type="InterPro" id="IPR042197">
    <property type="entry name" value="Apaf_helical"/>
</dbReference>
<name>A0A7I3ZCB7_PHYPA</name>
<organism evidence="2 3">
    <name type="scientific">Physcomitrium patens</name>
    <name type="common">Spreading-leaved earth moss</name>
    <name type="synonym">Physcomitrella patens</name>
    <dbReference type="NCBI Taxonomy" id="3218"/>
    <lineage>
        <taxon>Eukaryota</taxon>
        <taxon>Viridiplantae</taxon>
        <taxon>Streptophyta</taxon>
        <taxon>Embryophyta</taxon>
        <taxon>Bryophyta</taxon>
        <taxon>Bryophytina</taxon>
        <taxon>Bryopsida</taxon>
        <taxon>Funariidae</taxon>
        <taxon>Funariales</taxon>
        <taxon>Funariaceae</taxon>
        <taxon>Physcomitrium</taxon>
    </lineage>
</organism>
<dbReference type="AlphaFoldDB" id="A0A7I3ZCB7"/>
<feature type="domain" description="NB-ARC" evidence="1">
    <location>
        <begin position="7"/>
        <end position="158"/>
    </location>
</feature>
<dbReference type="InterPro" id="IPR044974">
    <property type="entry name" value="Disease_R_plants"/>
</dbReference>
<dbReference type="Gramene" id="Pp3c2_29670V3.2">
    <property type="protein sequence ID" value="PAC:32937033.CDS.1"/>
    <property type="gene ID" value="Pp3c2_29670"/>
</dbReference>
<reference evidence="2 3" key="1">
    <citation type="journal article" date="2008" name="Science">
        <title>The Physcomitrella genome reveals evolutionary insights into the conquest of land by plants.</title>
        <authorList>
            <person name="Rensing S."/>
            <person name="Lang D."/>
            <person name="Zimmer A."/>
            <person name="Terry A."/>
            <person name="Salamov A."/>
            <person name="Shapiro H."/>
            <person name="Nishiyama T."/>
            <person name="Perroud P.-F."/>
            <person name="Lindquist E."/>
            <person name="Kamisugi Y."/>
            <person name="Tanahashi T."/>
            <person name="Sakakibara K."/>
            <person name="Fujita T."/>
            <person name="Oishi K."/>
            <person name="Shin-I T."/>
            <person name="Kuroki Y."/>
            <person name="Toyoda A."/>
            <person name="Suzuki Y."/>
            <person name="Hashimoto A."/>
            <person name="Yamaguchi K."/>
            <person name="Sugano A."/>
            <person name="Kohara Y."/>
            <person name="Fujiyama A."/>
            <person name="Anterola A."/>
            <person name="Aoki S."/>
            <person name="Ashton N."/>
            <person name="Barbazuk W.B."/>
            <person name="Barker E."/>
            <person name="Bennetzen J."/>
            <person name="Bezanilla M."/>
            <person name="Blankenship R."/>
            <person name="Cho S.H."/>
            <person name="Dutcher S."/>
            <person name="Estelle M."/>
            <person name="Fawcett J.A."/>
            <person name="Gundlach H."/>
            <person name="Hanada K."/>
            <person name="Heyl A."/>
            <person name="Hicks K.A."/>
            <person name="Hugh J."/>
            <person name="Lohr M."/>
            <person name="Mayer K."/>
            <person name="Melkozernov A."/>
            <person name="Murata T."/>
            <person name="Nelson D."/>
            <person name="Pils B."/>
            <person name="Prigge M."/>
            <person name="Reiss B."/>
            <person name="Renner T."/>
            <person name="Rombauts S."/>
            <person name="Rushton P."/>
            <person name="Sanderfoot A."/>
            <person name="Schween G."/>
            <person name="Shiu S.-H."/>
            <person name="Stueber K."/>
            <person name="Theodoulou F.L."/>
            <person name="Tu H."/>
            <person name="Van de Peer Y."/>
            <person name="Verrier P.J."/>
            <person name="Waters E."/>
            <person name="Wood A."/>
            <person name="Yang L."/>
            <person name="Cove D."/>
            <person name="Cuming A."/>
            <person name="Hasebe M."/>
            <person name="Lucas S."/>
            <person name="Mishler D.B."/>
            <person name="Reski R."/>
            <person name="Grigoriev I."/>
            <person name="Quatrano R.S."/>
            <person name="Boore J.L."/>
        </authorList>
    </citation>
    <scope>NUCLEOTIDE SEQUENCE [LARGE SCALE GENOMIC DNA]</scope>
    <source>
        <strain evidence="2 3">cv. Gransden 2004</strain>
    </source>
</reference>
<dbReference type="Proteomes" id="UP000006727">
    <property type="component" value="Chromosome 2"/>
</dbReference>
<dbReference type="OMA" id="YATWISY"/>
<dbReference type="GO" id="GO:0006952">
    <property type="term" value="P:defense response"/>
    <property type="evidence" value="ECO:0007669"/>
    <property type="project" value="InterPro"/>
</dbReference>
<dbReference type="PANTHER" id="PTHR11017">
    <property type="entry name" value="LEUCINE-RICH REPEAT-CONTAINING PROTEIN"/>
    <property type="match status" value="1"/>
</dbReference>
<evidence type="ECO:0000313" key="3">
    <source>
        <dbReference type="Proteomes" id="UP000006727"/>
    </source>
</evidence>
<dbReference type="Gene3D" id="1.10.8.430">
    <property type="entry name" value="Helical domain of apoptotic protease-activating factors"/>
    <property type="match status" value="1"/>
</dbReference>
<reference evidence="2" key="3">
    <citation type="submission" date="2020-12" db="UniProtKB">
        <authorList>
            <consortium name="EnsemblPlants"/>
        </authorList>
    </citation>
    <scope>IDENTIFICATION</scope>
</reference>
<dbReference type="InterPro" id="IPR027417">
    <property type="entry name" value="P-loop_NTPase"/>
</dbReference>
<dbReference type="GO" id="GO:0043531">
    <property type="term" value="F:ADP binding"/>
    <property type="evidence" value="ECO:0007669"/>
    <property type="project" value="InterPro"/>
</dbReference>
<dbReference type="EMBL" id="ABEU02000002">
    <property type="status" value="NOT_ANNOTATED_CDS"/>
    <property type="molecule type" value="Genomic_DNA"/>
</dbReference>
<dbReference type="PANTHER" id="PTHR11017:SF385">
    <property type="entry name" value="DISEASE RESISTANCE PROTEIN (TIR-NBS-LRR CLASS)-RELATED"/>
    <property type="match status" value="1"/>
</dbReference>
<dbReference type="Pfam" id="PF00931">
    <property type="entry name" value="NB-ARC"/>
    <property type="match status" value="1"/>
</dbReference>
<protein>
    <recommendedName>
        <fullName evidence="1">NB-ARC domain-containing protein</fullName>
    </recommendedName>
</protein>
<evidence type="ECO:0000259" key="1">
    <source>
        <dbReference type="Pfam" id="PF00931"/>
    </source>
</evidence>
<dbReference type="Gene3D" id="3.40.50.300">
    <property type="entry name" value="P-loop containing nucleotide triphosphate hydrolases"/>
    <property type="match status" value="1"/>
</dbReference>
<keyword evidence="3" id="KW-1185">Reference proteome</keyword>
<dbReference type="PRINTS" id="PR00364">
    <property type="entry name" value="DISEASERSIST"/>
</dbReference>
<dbReference type="SUPFAM" id="SSF52540">
    <property type="entry name" value="P-loop containing nucleoside triphosphate hydrolases"/>
    <property type="match status" value="1"/>
</dbReference>
<dbReference type="EnsemblPlants" id="Pp3c2_29670V3.2">
    <property type="protein sequence ID" value="PAC:32937033.CDS.1"/>
    <property type="gene ID" value="Pp3c2_29670"/>
</dbReference>
<evidence type="ECO:0000313" key="2">
    <source>
        <dbReference type="EnsemblPlants" id="PAC:32937033.CDS.1"/>
    </source>
</evidence>
<dbReference type="InterPro" id="IPR002182">
    <property type="entry name" value="NB-ARC"/>
</dbReference>
<reference evidence="2 3" key="2">
    <citation type="journal article" date="2018" name="Plant J.">
        <title>The Physcomitrella patens chromosome-scale assembly reveals moss genome structure and evolution.</title>
        <authorList>
            <person name="Lang D."/>
            <person name="Ullrich K.K."/>
            <person name="Murat F."/>
            <person name="Fuchs J."/>
            <person name="Jenkins J."/>
            <person name="Haas F.B."/>
            <person name="Piednoel M."/>
            <person name="Gundlach H."/>
            <person name="Van Bel M."/>
            <person name="Meyberg R."/>
            <person name="Vives C."/>
            <person name="Morata J."/>
            <person name="Symeonidi A."/>
            <person name="Hiss M."/>
            <person name="Muchero W."/>
            <person name="Kamisugi Y."/>
            <person name="Saleh O."/>
            <person name="Blanc G."/>
            <person name="Decker E.L."/>
            <person name="van Gessel N."/>
            <person name="Grimwood J."/>
            <person name="Hayes R.D."/>
            <person name="Graham S.W."/>
            <person name="Gunter L.E."/>
            <person name="McDaniel S.F."/>
            <person name="Hoernstein S.N.W."/>
            <person name="Larsson A."/>
            <person name="Li F.W."/>
            <person name="Perroud P.F."/>
            <person name="Phillips J."/>
            <person name="Ranjan P."/>
            <person name="Rokshar D.S."/>
            <person name="Rothfels C.J."/>
            <person name="Schneider L."/>
            <person name="Shu S."/>
            <person name="Stevenson D.W."/>
            <person name="Thummler F."/>
            <person name="Tillich M."/>
            <person name="Villarreal Aguilar J.C."/>
            <person name="Widiez T."/>
            <person name="Wong G.K."/>
            <person name="Wymore A."/>
            <person name="Zhang Y."/>
            <person name="Zimmer A.D."/>
            <person name="Quatrano R.S."/>
            <person name="Mayer K.F.X."/>
            <person name="Goodstein D."/>
            <person name="Casacuberta J.M."/>
            <person name="Vandepoele K."/>
            <person name="Reski R."/>
            <person name="Cuming A.C."/>
            <person name="Tuskan G.A."/>
            <person name="Maumus F."/>
            <person name="Salse J."/>
            <person name="Schmutz J."/>
            <person name="Rensing S.A."/>
        </authorList>
    </citation>
    <scope>NUCLEOTIDE SEQUENCE [LARGE SCALE GENOMIC DNA]</scope>
    <source>
        <strain evidence="2 3">cv. Gransden 2004</strain>
    </source>
</reference>
<dbReference type="InParanoid" id="A0A7I3ZCB7"/>
<accession>A0A7I3ZCB7</accession>
<sequence>MLIADIKLMYKQSKILCLVGMGGIGKTTIAKTTLNNMKDMYDTSCFVECDESSSDCYKSLCHILEQLKVEAKPKDLKEAQEILKLFMIKKSVIIVFDNVIKQSQIEDVVHLDDIFAMSGSTLIVTTRDWEVMEYCGIEHCKLNIEELDEETSLKFFITHSCGYEDKLHSELVVVGKKIVKAYNCLPLSLKVRGTYLRDKKKLRCWERVFQRLKRDRQLDGDEKNSDYKIWDILRVSFDNLRVEEKKMFLDICCFF</sequence>